<reference evidence="1" key="2">
    <citation type="submission" date="2020-09" db="EMBL/GenBank/DDBJ databases">
        <authorList>
            <person name="Sun Q."/>
            <person name="Zhou Y."/>
        </authorList>
    </citation>
    <scope>NUCLEOTIDE SEQUENCE</scope>
    <source>
        <strain evidence="1">CGMCC 1.12997</strain>
    </source>
</reference>
<evidence type="ECO:0000313" key="1">
    <source>
        <dbReference type="EMBL" id="GGG79147.1"/>
    </source>
</evidence>
<dbReference type="Proteomes" id="UP000647241">
    <property type="component" value="Unassembled WGS sequence"/>
</dbReference>
<dbReference type="AlphaFoldDB" id="A0A917HI05"/>
<reference evidence="1" key="1">
    <citation type="journal article" date="2014" name="Int. J. Syst. Evol. Microbiol.">
        <title>Complete genome sequence of Corynebacterium casei LMG S-19264T (=DSM 44701T), isolated from a smear-ripened cheese.</title>
        <authorList>
            <consortium name="US DOE Joint Genome Institute (JGI-PGF)"/>
            <person name="Walter F."/>
            <person name="Albersmeier A."/>
            <person name="Kalinowski J."/>
            <person name="Ruckert C."/>
        </authorList>
    </citation>
    <scope>NUCLEOTIDE SEQUENCE</scope>
    <source>
        <strain evidence="1">CGMCC 1.12997</strain>
    </source>
</reference>
<gene>
    <name evidence="1" type="ORF">GCM10011585_23050</name>
</gene>
<proteinExistence type="predicted"/>
<sequence length="88" mass="10240">MQHLTAEVIRMLLTPKRWKHFTAMALIGDGVMAVVCPRHDAMAWERGPKPWRRLMHRLQDNPNLTRAIGAAQIIGGVWWALYHEREDD</sequence>
<dbReference type="EMBL" id="BMGT01000002">
    <property type="protein sequence ID" value="GGG79147.1"/>
    <property type="molecule type" value="Genomic_DNA"/>
</dbReference>
<keyword evidence="2" id="KW-1185">Reference proteome</keyword>
<protein>
    <submittedName>
        <fullName evidence="1">Uncharacterized protein</fullName>
    </submittedName>
</protein>
<accession>A0A917HI05</accession>
<evidence type="ECO:0000313" key="2">
    <source>
        <dbReference type="Proteomes" id="UP000647241"/>
    </source>
</evidence>
<name>A0A917HI05_9BACT</name>
<comment type="caution">
    <text evidence="1">The sequence shown here is derived from an EMBL/GenBank/DDBJ whole genome shotgun (WGS) entry which is preliminary data.</text>
</comment>
<organism evidence="1 2">
    <name type="scientific">Edaphobacter dinghuensis</name>
    <dbReference type="NCBI Taxonomy" id="1560005"/>
    <lineage>
        <taxon>Bacteria</taxon>
        <taxon>Pseudomonadati</taxon>
        <taxon>Acidobacteriota</taxon>
        <taxon>Terriglobia</taxon>
        <taxon>Terriglobales</taxon>
        <taxon>Acidobacteriaceae</taxon>
        <taxon>Edaphobacter</taxon>
    </lineage>
</organism>